<dbReference type="PANTHER" id="PTHR43986">
    <property type="entry name" value="ELONGATION FACTOR 1-GAMMA"/>
    <property type="match status" value="1"/>
</dbReference>
<dbReference type="AlphaFoldDB" id="Q751G3"/>
<dbReference type="InterPro" id="IPR036249">
    <property type="entry name" value="Thioredoxin-like_sf"/>
</dbReference>
<dbReference type="InterPro" id="IPR004046">
    <property type="entry name" value="GST_C"/>
</dbReference>
<evidence type="ECO:0000259" key="2">
    <source>
        <dbReference type="PROSITE" id="PS50405"/>
    </source>
</evidence>
<dbReference type="PROSITE" id="PS50405">
    <property type="entry name" value="GST_CTER"/>
    <property type="match status" value="1"/>
</dbReference>
<dbReference type="eggNOG" id="KOG0867">
    <property type="taxonomic scope" value="Eukaryota"/>
</dbReference>
<dbReference type="HOGENOM" id="CLU_011226_3_2_1"/>
<accession>Q751G3</accession>
<dbReference type="SUPFAM" id="SSF47616">
    <property type="entry name" value="GST C-terminal domain-like"/>
    <property type="match status" value="1"/>
</dbReference>
<protein>
    <submittedName>
        <fullName evidence="3">AGL257Wp</fullName>
    </submittedName>
</protein>
<dbReference type="Gene3D" id="1.20.1050.10">
    <property type="match status" value="1"/>
</dbReference>
<dbReference type="GeneID" id="4622703"/>
<dbReference type="PANTHER" id="PTHR43986:SF1">
    <property type="entry name" value="ELONGATION FACTOR 1-GAMMA"/>
    <property type="match status" value="1"/>
</dbReference>
<dbReference type="OMA" id="VETYPHK"/>
<organism evidence="3 4">
    <name type="scientific">Eremothecium gossypii (strain ATCC 10895 / CBS 109.51 / FGSC 9923 / NRRL Y-1056)</name>
    <name type="common">Yeast</name>
    <name type="synonym">Ashbya gossypii</name>
    <dbReference type="NCBI Taxonomy" id="284811"/>
    <lineage>
        <taxon>Eukaryota</taxon>
        <taxon>Fungi</taxon>
        <taxon>Dikarya</taxon>
        <taxon>Ascomycota</taxon>
        <taxon>Saccharomycotina</taxon>
        <taxon>Saccharomycetes</taxon>
        <taxon>Saccharomycetales</taxon>
        <taxon>Saccharomycetaceae</taxon>
        <taxon>Eremothecium</taxon>
    </lineage>
</organism>
<gene>
    <name evidence="3" type="ORF">AGOS_AGL257W</name>
</gene>
<dbReference type="FunFam" id="3.40.30.10:FF:000142">
    <property type="entry name" value="Elongation factor 1 gamma"/>
    <property type="match status" value="1"/>
</dbReference>
<comment type="similarity">
    <text evidence="1">Belongs to the GST superfamily.</text>
</comment>
<name>Q751G3_EREGS</name>
<reference evidence="4" key="2">
    <citation type="journal article" date="2013" name="G3 (Bethesda)">
        <title>Genomes of Ashbya fungi isolated from insects reveal four mating-type loci, numerous translocations, lack of transposons, and distinct gene duplications.</title>
        <authorList>
            <person name="Dietrich F.S."/>
            <person name="Voegeli S."/>
            <person name="Kuo S."/>
            <person name="Philippsen P."/>
        </authorList>
    </citation>
    <scope>GENOME REANNOTATION</scope>
    <source>
        <strain evidence="4">ATCC 10895 / CBS 109.51 / FGSC 9923 / NRRL Y-1056</strain>
    </source>
</reference>
<sequence>MQATLYANHRIRTLVPRALVRHLGLDVALRDPDADPRWARLFPLKKVPCFVGPRGERLTEVIAIMVYLVGQAPDPAVRAALLGHDTFHRARVLAFLELANSPLCDNMAVLLHQVRGLAPPCDATWRAAAAALAGLTALYEARLERHPYLATDTLSLADLFTAAIMRRCFEAFYGADWRAAHPAITRWFEEVTGSPILREHFADYVPAEVTPSGPPEAR</sequence>
<dbReference type="STRING" id="284811.Q751G3"/>
<evidence type="ECO:0000256" key="1">
    <source>
        <dbReference type="RuleBase" id="RU003494"/>
    </source>
</evidence>
<dbReference type="RefSeq" id="NP_986410.2">
    <property type="nucleotide sequence ID" value="NM_211472.2"/>
</dbReference>
<evidence type="ECO:0000313" key="4">
    <source>
        <dbReference type="Proteomes" id="UP000000591"/>
    </source>
</evidence>
<proteinExistence type="inferred from homology"/>
<dbReference type="GO" id="GO:0006414">
    <property type="term" value="P:translational elongation"/>
    <property type="evidence" value="ECO:0000318"/>
    <property type="project" value="GO_Central"/>
</dbReference>
<dbReference type="Proteomes" id="UP000000591">
    <property type="component" value="Chromosome VII"/>
</dbReference>
<feature type="domain" description="GST C-terminal" evidence="2">
    <location>
        <begin position="85"/>
        <end position="212"/>
    </location>
</feature>
<keyword evidence="4" id="KW-1185">Reference proteome</keyword>
<dbReference type="SUPFAM" id="SSF52833">
    <property type="entry name" value="Thioredoxin-like"/>
    <property type="match status" value="1"/>
</dbReference>
<dbReference type="EMBL" id="AE016820">
    <property type="protein sequence ID" value="AAS54234.2"/>
    <property type="molecule type" value="Genomic_DNA"/>
</dbReference>
<dbReference type="GO" id="GO:0005634">
    <property type="term" value="C:nucleus"/>
    <property type="evidence" value="ECO:0000318"/>
    <property type="project" value="GO_Central"/>
</dbReference>
<dbReference type="OrthoDB" id="249703at2759"/>
<dbReference type="GO" id="GO:0005737">
    <property type="term" value="C:cytoplasm"/>
    <property type="evidence" value="ECO:0000318"/>
    <property type="project" value="GO_Central"/>
</dbReference>
<dbReference type="InterPro" id="IPR050802">
    <property type="entry name" value="EF-GSTs"/>
</dbReference>
<dbReference type="Pfam" id="PF00043">
    <property type="entry name" value="GST_C"/>
    <property type="match status" value="1"/>
</dbReference>
<dbReference type="InParanoid" id="Q751G3"/>
<dbReference type="Gene3D" id="3.40.30.10">
    <property type="entry name" value="Glutaredoxin"/>
    <property type="match status" value="1"/>
</dbReference>
<dbReference type="SMR" id="Q751G3"/>
<dbReference type="Pfam" id="PF02798">
    <property type="entry name" value="GST_N"/>
    <property type="match status" value="1"/>
</dbReference>
<dbReference type="InterPro" id="IPR010987">
    <property type="entry name" value="Glutathione-S-Trfase_C-like"/>
</dbReference>
<evidence type="ECO:0000313" key="3">
    <source>
        <dbReference type="EMBL" id="AAS54234.2"/>
    </source>
</evidence>
<reference evidence="3 4" key="1">
    <citation type="journal article" date="2004" name="Science">
        <title>The Ashbya gossypii genome as a tool for mapping the ancient Saccharomyces cerevisiae genome.</title>
        <authorList>
            <person name="Dietrich F.S."/>
            <person name="Voegeli S."/>
            <person name="Brachat S."/>
            <person name="Lerch A."/>
            <person name="Gates K."/>
            <person name="Steiner S."/>
            <person name="Mohr C."/>
            <person name="Pohlmann R."/>
            <person name="Luedi P."/>
            <person name="Choi S."/>
            <person name="Wing R.A."/>
            <person name="Flavier A."/>
            <person name="Gaffney T.D."/>
            <person name="Philippsen P."/>
        </authorList>
    </citation>
    <scope>NUCLEOTIDE SEQUENCE [LARGE SCALE GENOMIC DNA]</scope>
    <source>
        <strain evidence="4">ATCC 10895 / CBS 109.51 / FGSC 9923 / NRRL Y-1056</strain>
    </source>
</reference>
<dbReference type="InterPro" id="IPR036282">
    <property type="entry name" value="Glutathione-S-Trfase_C_sf"/>
</dbReference>
<dbReference type="KEGG" id="ago:AGOS_AGL257W"/>
<dbReference type="InterPro" id="IPR004045">
    <property type="entry name" value="Glutathione_S-Trfase_N"/>
</dbReference>